<evidence type="ECO:0000256" key="3">
    <source>
        <dbReference type="ARBA" id="ARBA00012201"/>
    </source>
</evidence>
<feature type="region of interest" description="Disordered" evidence="13">
    <location>
        <begin position="390"/>
        <end position="599"/>
    </location>
</feature>
<feature type="region of interest" description="Disordered" evidence="13">
    <location>
        <begin position="293"/>
        <end position="369"/>
    </location>
</feature>
<comment type="caution">
    <text evidence="17">The sequence shown here is derived from an EMBL/GenBank/DDBJ whole genome shotgun (WGS) entry which is preliminary data.</text>
</comment>
<dbReference type="InterPro" id="IPR003591">
    <property type="entry name" value="Leu-rich_rpt_typical-subtyp"/>
</dbReference>
<dbReference type="SMART" id="SM00369">
    <property type="entry name" value="LRR_TYP"/>
    <property type="match status" value="12"/>
</dbReference>
<keyword evidence="6" id="KW-0479">Metal-binding</keyword>
<keyword evidence="5" id="KW-0433">Leucine-rich repeat</keyword>
<dbReference type="PROSITE" id="PS50125">
    <property type="entry name" value="GUANYLATE_CYCLASE_2"/>
    <property type="match status" value="1"/>
</dbReference>
<evidence type="ECO:0000313" key="17">
    <source>
        <dbReference type="EMBL" id="POY71035.1"/>
    </source>
</evidence>
<feature type="compositionally biased region" description="Basic residues" evidence="13">
    <location>
        <begin position="158"/>
        <end position="173"/>
    </location>
</feature>
<evidence type="ECO:0000256" key="13">
    <source>
        <dbReference type="SAM" id="MobiDB-lite"/>
    </source>
</evidence>
<dbReference type="GO" id="GO:0004016">
    <property type="term" value="F:adenylate cyclase activity"/>
    <property type="evidence" value="ECO:0007669"/>
    <property type="project" value="UniProtKB-EC"/>
</dbReference>
<evidence type="ECO:0000256" key="12">
    <source>
        <dbReference type="ARBA" id="ARBA00032637"/>
    </source>
</evidence>
<keyword evidence="10" id="KW-0456">Lyase</keyword>
<feature type="compositionally biased region" description="Polar residues" evidence="13">
    <location>
        <begin position="104"/>
        <end position="117"/>
    </location>
</feature>
<dbReference type="PANTHER" id="PTHR48051:SF1">
    <property type="entry name" value="RAS SUPPRESSOR PROTEIN 1"/>
    <property type="match status" value="1"/>
</dbReference>
<feature type="domain" description="PPM-type phosphatase" evidence="16">
    <location>
        <begin position="1315"/>
        <end position="1588"/>
    </location>
</feature>
<dbReference type="SUPFAM" id="SSF52058">
    <property type="entry name" value="L domain-like"/>
    <property type="match status" value="3"/>
</dbReference>
<dbReference type="Pfam" id="PF13855">
    <property type="entry name" value="LRR_8"/>
    <property type="match status" value="2"/>
</dbReference>
<keyword evidence="7" id="KW-0677">Repeat</keyword>
<accession>A0A2S5B2P3</accession>
<evidence type="ECO:0000256" key="5">
    <source>
        <dbReference type="ARBA" id="ARBA00022614"/>
    </source>
</evidence>
<dbReference type="SUPFAM" id="SSF55073">
    <property type="entry name" value="Nucleotide cyclase"/>
    <property type="match status" value="1"/>
</dbReference>
<feature type="compositionally biased region" description="Acidic residues" evidence="13">
    <location>
        <begin position="511"/>
        <end position="541"/>
    </location>
</feature>
<feature type="compositionally biased region" description="Low complexity" evidence="13">
    <location>
        <begin position="74"/>
        <end position="89"/>
    </location>
</feature>
<dbReference type="EMBL" id="PJQD01000088">
    <property type="protein sequence ID" value="POY71035.1"/>
    <property type="molecule type" value="Genomic_DNA"/>
</dbReference>
<dbReference type="GO" id="GO:0046872">
    <property type="term" value="F:metal ion binding"/>
    <property type="evidence" value="ECO:0007669"/>
    <property type="project" value="UniProtKB-KW"/>
</dbReference>
<feature type="region of interest" description="Disordered" evidence="13">
    <location>
        <begin position="1"/>
        <end position="202"/>
    </location>
</feature>
<dbReference type="SMART" id="SM00314">
    <property type="entry name" value="RA"/>
    <property type="match status" value="1"/>
</dbReference>
<dbReference type="PROSITE" id="PS51450">
    <property type="entry name" value="LRR"/>
    <property type="match status" value="4"/>
</dbReference>
<feature type="compositionally biased region" description="Polar residues" evidence="13">
    <location>
        <begin position="313"/>
        <end position="331"/>
    </location>
</feature>
<dbReference type="InterPro" id="IPR029787">
    <property type="entry name" value="Nucleotide_cyclase"/>
</dbReference>
<dbReference type="PROSITE" id="PS50200">
    <property type="entry name" value="RA"/>
    <property type="match status" value="1"/>
</dbReference>
<dbReference type="FunFam" id="3.80.10.10:FF:000220">
    <property type="entry name" value="Adenylate cyclase AcyA"/>
    <property type="match status" value="1"/>
</dbReference>
<dbReference type="SUPFAM" id="SSF81606">
    <property type="entry name" value="PP2C-like"/>
    <property type="match status" value="1"/>
</dbReference>
<reference evidence="17 18" key="1">
    <citation type="journal article" date="2018" name="Front. Microbiol.">
        <title>Prospects for Fungal Bioremediation of Acidic Radioactive Waste Sites: Characterization and Genome Sequence of Rhodotorula taiwanensis MD1149.</title>
        <authorList>
            <person name="Tkavc R."/>
            <person name="Matrosova V.Y."/>
            <person name="Grichenko O.E."/>
            <person name="Gostincar C."/>
            <person name="Volpe R.P."/>
            <person name="Klimenkova P."/>
            <person name="Gaidamakova E.K."/>
            <person name="Zhou C.E."/>
            <person name="Stewart B.J."/>
            <person name="Lyman M.G."/>
            <person name="Malfatti S.A."/>
            <person name="Rubinfeld B."/>
            <person name="Courtot M."/>
            <person name="Singh J."/>
            <person name="Dalgard C.L."/>
            <person name="Hamilton T."/>
            <person name="Frey K.G."/>
            <person name="Gunde-Cimerman N."/>
            <person name="Dugan L."/>
            <person name="Daly M.J."/>
        </authorList>
    </citation>
    <scope>NUCLEOTIDE SEQUENCE [LARGE SCALE GENOMIC DNA]</scope>
    <source>
        <strain evidence="17 18">MD1149</strain>
    </source>
</reference>
<dbReference type="PANTHER" id="PTHR48051">
    <property type="match status" value="1"/>
</dbReference>
<feature type="region of interest" description="Disordered" evidence="13">
    <location>
        <begin position="2058"/>
        <end position="2108"/>
    </location>
</feature>
<feature type="compositionally biased region" description="Low complexity" evidence="13">
    <location>
        <begin position="234"/>
        <end position="255"/>
    </location>
</feature>
<evidence type="ECO:0000256" key="2">
    <source>
        <dbReference type="ARBA" id="ARBA00005381"/>
    </source>
</evidence>
<organism evidence="17 18">
    <name type="scientific">Rhodotorula taiwanensis</name>
    <dbReference type="NCBI Taxonomy" id="741276"/>
    <lineage>
        <taxon>Eukaryota</taxon>
        <taxon>Fungi</taxon>
        <taxon>Dikarya</taxon>
        <taxon>Basidiomycota</taxon>
        <taxon>Pucciniomycotina</taxon>
        <taxon>Microbotryomycetes</taxon>
        <taxon>Sporidiobolales</taxon>
        <taxon>Sporidiobolaceae</taxon>
        <taxon>Rhodotorula</taxon>
    </lineage>
</organism>
<evidence type="ECO:0000256" key="4">
    <source>
        <dbReference type="ARBA" id="ARBA00021420"/>
    </source>
</evidence>
<dbReference type="Pfam" id="PF23598">
    <property type="entry name" value="LRR_14"/>
    <property type="match status" value="1"/>
</dbReference>
<evidence type="ECO:0000256" key="11">
    <source>
        <dbReference type="ARBA" id="ARBA00032597"/>
    </source>
</evidence>
<feature type="domain" description="Ras-associating" evidence="15">
    <location>
        <begin position="600"/>
        <end position="690"/>
    </location>
</feature>
<dbReference type="Gene3D" id="3.80.10.10">
    <property type="entry name" value="Ribonuclease Inhibitor"/>
    <property type="match status" value="4"/>
</dbReference>
<evidence type="ECO:0000256" key="1">
    <source>
        <dbReference type="ARBA" id="ARBA00001593"/>
    </source>
</evidence>
<dbReference type="GO" id="GO:0005737">
    <property type="term" value="C:cytoplasm"/>
    <property type="evidence" value="ECO:0007669"/>
    <property type="project" value="TreeGrafter"/>
</dbReference>
<feature type="domain" description="Guanylate cyclase" evidence="14">
    <location>
        <begin position="1653"/>
        <end position="1789"/>
    </location>
</feature>
<evidence type="ECO:0000256" key="9">
    <source>
        <dbReference type="ARBA" id="ARBA00022998"/>
    </source>
</evidence>
<evidence type="ECO:0000259" key="14">
    <source>
        <dbReference type="PROSITE" id="PS50125"/>
    </source>
</evidence>
<dbReference type="Gene3D" id="3.30.70.1230">
    <property type="entry name" value="Nucleotide cyclase"/>
    <property type="match status" value="1"/>
</dbReference>
<protein>
    <recommendedName>
        <fullName evidence="4">Adenylate cyclase</fullName>
        <ecNumber evidence="3">4.6.1.1</ecNumber>
    </recommendedName>
    <alternativeName>
        <fullName evidence="11">ATP pyrophosphate-lyase</fullName>
    </alternativeName>
    <alternativeName>
        <fullName evidence="12">Adenylyl cyclase</fullName>
    </alternativeName>
</protein>
<dbReference type="SMART" id="SM00044">
    <property type="entry name" value="CYCc"/>
    <property type="match status" value="1"/>
</dbReference>
<dbReference type="STRING" id="741276.A0A2S5B2P3"/>
<keyword evidence="9" id="KW-0115">cAMP biosynthesis</keyword>
<dbReference type="InterPro" id="IPR001054">
    <property type="entry name" value="A/G_cyclase"/>
</dbReference>
<evidence type="ECO:0000259" key="16">
    <source>
        <dbReference type="PROSITE" id="PS51746"/>
    </source>
</evidence>
<evidence type="ECO:0000256" key="8">
    <source>
        <dbReference type="ARBA" id="ARBA00022842"/>
    </source>
</evidence>
<dbReference type="Pfam" id="PF00211">
    <property type="entry name" value="Guanylate_cyc"/>
    <property type="match status" value="1"/>
</dbReference>
<evidence type="ECO:0000256" key="10">
    <source>
        <dbReference type="ARBA" id="ARBA00023239"/>
    </source>
</evidence>
<dbReference type="GO" id="GO:0035556">
    <property type="term" value="P:intracellular signal transduction"/>
    <property type="evidence" value="ECO:0007669"/>
    <property type="project" value="InterPro"/>
</dbReference>
<dbReference type="CDD" id="cd00143">
    <property type="entry name" value="PP2Cc"/>
    <property type="match status" value="1"/>
</dbReference>
<dbReference type="InterPro" id="IPR050216">
    <property type="entry name" value="LRR_domain-containing"/>
</dbReference>
<dbReference type="Gene3D" id="3.10.20.90">
    <property type="entry name" value="Phosphatidylinositol 3-kinase Catalytic Subunit, Chain A, domain 1"/>
    <property type="match status" value="1"/>
</dbReference>
<sequence length="2108" mass="226100">MSEFQPAAPPVPRTSKQAKMLGVGVDDLPYPSPSPRTAYGPSPVQSPLASGSQSQQQQVPPTGMSGLEGWNGWAAPHVAAAGASAAAVPPGAPLNRVESGVSPFASSSNLNASTSRASLEGKRKGSVLPLSATSQIRNTRSSSGLRSSSERDSSHGTSGRKRGLFGGFLKRKNSRGERADGNASDSASISEFGIPPRPIQYQTLPPKLQARGDALDSGGVLARNAMGGRQAQVRPSTPTRAATASASAASSRPATLLDVPAAGVPPALRAVDPSAAEVGVVAPEANAALGAAAQPAGAPSKRLRVCDDVAPPDSTTRGSVSSQGSGETTRTGSLSQSRSRNGSSRSGQGRRSSLASSSVNALAAKRPSAPNPYAAASAVAFWNFHGSSDKTAAKTAASAGSSKEKGSSTSGSVKSGASRSTAQPSGGRPGAGPRVQPSGLPGVSSAQRSDGSPYAFGFGSGSSTPYSFPDRKVSVAPTLAGRATGGAAGSAGAWQAPDSWAVKPEGAMSFDDSDSDEEGHGDDDDQAEEDLLEEDGFESDESALVPLSGSNGEIRPFGSLDAEIGFSRAGRPSTGGGGRPGTRNGRPSTADGEGRKGSQKPFMIRVFRVDGTFSTLPVPLSASASELTTMLARKFQVNTKQAYALYIREKGIERRVGPNEKPVLLQRRRFEQAGYTELDKLEELGREDNSYLSKIVYKAQYSTVSAVTEEDFAGDSMEFVDLSGKGAETIPIFLYKYADIIRSLNLSKNRPFDLPADFVQSCTSLRELVLSDMGIKRVPQAVKECVHLERLDISNNNIVDLDHVALEDLPRLASIKCHNNRLSTVPEGFRDMRQLRYLNLSNNRFDKLPLVISEIEQLVDLDLSFNTLTVLPPEIGHLENLERLNLLANLITSVPSTLGSLVSLKDLDCRRNVISDLSPLTAIRSLETLRCDHNQVSSLDASWANLRTFTAKHNSFTRFALAGTTTTLTSLDLSHCKLSNLSPDVFAQLGAVETLVLDGNTLRLLPDNIGSLVNLVHLSVKNNLLTSLPDSLGRLTRLQTLHVSGNNLHGLPQQIWFCAQLATINASSNLIKEFPDPPVTTAASGENATEAVDARKQSMASGSARVTLPLSLALQRLYLGDNQLGDDVFAPISLMTELRVLNLAFNDIYEIPASSLFKCQRLEELYLSGNKLTTLPPDDLERLVNLRIIYVNGNKLQTLPAELGKIKRLYALDVGSNVLKYNIANWPYDWNWNWNLELRFLNLSGNKRLEIKPGHSNDAANLPRTAQRRNLADFTALTRLHVLGLMDVTLMIPSVPDESEDRRVRTSLSEINDMGYGIADTLGSRVDTLSLVDIVIPRFRSKDDEAIFGLFDAVNKGQGTGSKLVKYLQDTFAAVFTLELSRLKSGEVTSDALRRAFLNINRDYGNLLVPALDSRRKGSEISLTDRNVSSVRTGAAGVIVYIHRKRLYVANAGNALAVLAGRGGTARLIARRHEPYDAGEIARIRTAEGWISHRGYVNDEVDIARSFGFYNVFPAVNAAPDVDEIELTEADEFVIIANRGLWEHMSYQAAVDVARTERSDPMSAAAKLRDLAISYGSTSNIMVMVIAVGDLFKAKKGGFYARSRVPLAVDDGFYGAHKAGAVTGRRGKGDESAGERYLNLLDREVAPPVGMVALVFTDIRNSTALWESNPGMQTAIRMHNQLLRRQLRAIGGYEVKTEGDAFMVSFPTVTSALLWCLTVQLELLREDWPQEILDSEEGREILDSRGEVLYRGLSVRMGIHWGEPVCEADPITRRMDYFGPIVNRAARISAVAEGGQISASQDVIDIIQDVVVQHKPPADDLASLDAPDESESVEDYLDPRDKQDIAALRRLGFGITELGERKLKGLESAELISLIWPTALKERIVPSTEGNESGDAGHAIVGQKTEVVQDATPQLLDVNQIKRLGKVVHRLEAVCGVLVHGAGEDTTTLLPASAADGGNPTARPSTPAQREVLLKRGALIHPTSLAFPVRANATDDELVALLESYLVRVENCLSTLTLHQLGPFTEVLSALGQAVRLDPRSIVTALTRFAAVMQADQLSPPVPAPSRQHSMSRPSTPSALPPPVPIVAGSPARALAPMTGTPQRRSIA</sequence>
<evidence type="ECO:0000256" key="7">
    <source>
        <dbReference type="ARBA" id="ARBA00022737"/>
    </source>
</evidence>
<dbReference type="PROSITE" id="PS51746">
    <property type="entry name" value="PPM_2"/>
    <property type="match status" value="1"/>
</dbReference>
<dbReference type="Gene3D" id="3.60.40.10">
    <property type="entry name" value="PPM-type phosphatase domain"/>
    <property type="match status" value="1"/>
</dbReference>
<dbReference type="SMART" id="SM00332">
    <property type="entry name" value="PP2Cc"/>
    <property type="match status" value="1"/>
</dbReference>
<gene>
    <name evidence="17" type="ORF">BMF94_5961</name>
</gene>
<dbReference type="CDD" id="cd17214">
    <property type="entry name" value="RA_CYR1_like"/>
    <property type="match status" value="1"/>
</dbReference>
<name>A0A2S5B2P3_9BASI</name>
<dbReference type="InterPro" id="IPR055071">
    <property type="entry name" value="RA_PHLPP-like"/>
</dbReference>
<dbReference type="InterPro" id="IPR001611">
    <property type="entry name" value="Leu-rich_rpt"/>
</dbReference>
<dbReference type="InterPro" id="IPR032675">
    <property type="entry name" value="LRR_dom_sf"/>
</dbReference>
<dbReference type="GO" id="GO:0006171">
    <property type="term" value="P:cAMP biosynthetic process"/>
    <property type="evidence" value="ECO:0007669"/>
    <property type="project" value="UniProtKB-KW"/>
</dbReference>
<dbReference type="Pfam" id="PF23010">
    <property type="entry name" value="RA_3"/>
    <property type="match status" value="1"/>
</dbReference>
<dbReference type="InterPro" id="IPR001932">
    <property type="entry name" value="PPM-type_phosphatase-like_dom"/>
</dbReference>
<dbReference type="EC" id="4.6.1.1" evidence="3"/>
<dbReference type="Proteomes" id="UP000237144">
    <property type="component" value="Unassembled WGS sequence"/>
</dbReference>
<feature type="compositionally biased region" description="Low complexity" evidence="13">
    <location>
        <begin position="45"/>
        <end position="58"/>
    </location>
</feature>
<comment type="catalytic activity">
    <reaction evidence="1">
        <text>ATP = 3',5'-cyclic AMP + diphosphate</text>
        <dbReference type="Rhea" id="RHEA:15389"/>
        <dbReference type="ChEBI" id="CHEBI:30616"/>
        <dbReference type="ChEBI" id="CHEBI:33019"/>
        <dbReference type="ChEBI" id="CHEBI:58165"/>
        <dbReference type="EC" id="4.6.1.1"/>
    </reaction>
</comment>
<keyword evidence="18" id="KW-1185">Reference proteome</keyword>
<evidence type="ECO:0000259" key="15">
    <source>
        <dbReference type="PROSITE" id="PS50200"/>
    </source>
</evidence>
<dbReference type="FunFam" id="3.80.10.10:FF:000305">
    <property type="entry name" value="Adenylate cyclase AcyA"/>
    <property type="match status" value="1"/>
</dbReference>
<dbReference type="OrthoDB" id="2021138at2759"/>
<feature type="compositionally biased region" description="Low complexity" evidence="13">
    <location>
        <begin position="332"/>
        <end position="358"/>
    </location>
</feature>
<dbReference type="CDD" id="cd07302">
    <property type="entry name" value="CHD"/>
    <property type="match status" value="1"/>
</dbReference>
<dbReference type="SMART" id="SM00364">
    <property type="entry name" value="LRR_BAC"/>
    <property type="match status" value="9"/>
</dbReference>
<feature type="region of interest" description="Disordered" evidence="13">
    <location>
        <begin position="227"/>
        <end position="255"/>
    </location>
</feature>
<proteinExistence type="inferred from homology"/>
<keyword evidence="8" id="KW-0460">Magnesium</keyword>
<comment type="similarity">
    <text evidence="2">Belongs to the adenylyl cyclase class-3 family.</text>
</comment>
<dbReference type="Pfam" id="PF00481">
    <property type="entry name" value="PP2C"/>
    <property type="match status" value="1"/>
</dbReference>
<dbReference type="InterPro" id="IPR000159">
    <property type="entry name" value="RA_dom"/>
</dbReference>
<dbReference type="InterPro" id="IPR036457">
    <property type="entry name" value="PPM-type-like_dom_sf"/>
</dbReference>
<feature type="compositionally biased region" description="Low complexity" evidence="13">
    <location>
        <begin position="393"/>
        <end position="421"/>
    </location>
</feature>
<dbReference type="InterPro" id="IPR055414">
    <property type="entry name" value="LRR_R13L4/SHOC2-like"/>
</dbReference>
<evidence type="ECO:0000313" key="18">
    <source>
        <dbReference type="Proteomes" id="UP000237144"/>
    </source>
</evidence>
<evidence type="ECO:0000256" key="6">
    <source>
        <dbReference type="ARBA" id="ARBA00022723"/>
    </source>
</evidence>